<dbReference type="Gene3D" id="2.160.10.10">
    <property type="entry name" value="Hexapeptide repeat proteins"/>
    <property type="match status" value="1"/>
</dbReference>
<dbReference type="RefSeq" id="WP_073176800.1">
    <property type="nucleotide sequence ID" value="NZ_FQWL01000001.1"/>
</dbReference>
<keyword evidence="1" id="KW-0444">Lipid biosynthesis</keyword>
<dbReference type="InterPro" id="IPR037157">
    <property type="entry name" value="Acetyltransf_C_sf"/>
</dbReference>
<evidence type="ECO:0000313" key="8">
    <source>
        <dbReference type="Proteomes" id="UP000184532"/>
    </source>
</evidence>
<dbReference type="InterPro" id="IPR010137">
    <property type="entry name" value="Lipid_A_LpxA"/>
</dbReference>
<dbReference type="PANTHER" id="PTHR43480:SF1">
    <property type="entry name" value="ACYL-[ACYL-CARRIER-PROTEIN]--UDP-N-ACETYLGLUCOSAMINE O-ACYLTRANSFERASE, MITOCHONDRIAL-RELATED"/>
    <property type="match status" value="1"/>
</dbReference>
<dbReference type="InterPro" id="IPR011004">
    <property type="entry name" value="Trimer_LpxA-like_sf"/>
</dbReference>
<dbReference type="Pfam" id="PF00132">
    <property type="entry name" value="Hexapep"/>
    <property type="match status" value="2"/>
</dbReference>
<dbReference type="OrthoDB" id="9807278at2"/>
<organism evidence="7 8">
    <name type="scientific">Flagellimonas flava</name>
    <dbReference type="NCBI Taxonomy" id="570519"/>
    <lineage>
        <taxon>Bacteria</taxon>
        <taxon>Pseudomonadati</taxon>
        <taxon>Bacteroidota</taxon>
        <taxon>Flavobacteriia</taxon>
        <taxon>Flavobacteriales</taxon>
        <taxon>Flavobacteriaceae</taxon>
        <taxon>Flagellimonas</taxon>
    </lineage>
</organism>
<evidence type="ECO:0000259" key="6">
    <source>
        <dbReference type="Pfam" id="PF13720"/>
    </source>
</evidence>
<dbReference type="InterPro" id="IPR029098">
    <property type="entry name" value="Acetyltransf_C"/>
</dbReference>
<accession>A0A1M5IWD0</accession>
<evidence type="ECO:0000313" key="7">
    <source>
        <dbReference type="EMBL" id="SHG32614.1"/>
    </source>
</evidence>
<evidence type="ECO:0000256" key="1">
    <source>
        <dbReference type="ARBA" id="ARBA00022516"/>
    </source>
</evidence>
<dbReference type="Proteomes" id="UP000184532">
    <property type="component" value="Unassembled WGS sequence"/>
</dbReference>
<dbReference type="CDD" id="cd03351">
    <property type="entry name" value="LbH_UDP-GlcNAc_AT"/>
    <property type="match status" value="1"/>
</dbReference>
<evidence type="ECO:0000256" key="3">
    <source>
        <dbReference type="ARBA" id="ARBA00022679"/>
    </source>
</evidence>
<keyword evidence="5 7" id="KW-0012">Acyltransferase</keyword>
<dbReference type="NCBIfam" id="TIGR01852">
    <property type="entry name" value="lipid_A_lpxA"/>
    <property type="match status" value="1"/>
</dbReference>
<dbReference type="InterPro" id="IPR001451">
    <property type="entry name" value="Hexapep"/>
</dbReference>
<dbReference type="GO" id="GO:0008780">
    <property type="term" value="F:acyl-[acyl-carrier-protein]-UDP-N-acetylglucosamine O-acyltransferase activity"/>
    <property type="evidence" value="ECO:0007669"/>
    <property type="project" value="InterPro"/>
</dbReference>
<keyword evidence="2" id="KW-0441">Lipid A biosynthesis</keyword>
<keyword evidence="8" id="KW-1185">Reference proteome</keyword>
<feature type="domain" description="UDP N-acetylglucosamine O-acyltransferase C-terminal" evidence="6">
    <location>
        <begin position="173"/>
        <end position="254"/>
    </location>
</feature>
<evidence type="ECO:0000256" key="5">
    <source>
        <dbReference type="ARBA" id="ARBA00023315"/>
    </source>
</evidence>
<name>A0A1M5IWD0_9FLAO</name>
<sequence length="261" mass="28595">MNQPLAYVHPGAKIAKNVVIEPFTTIHNNVTIGEGTWIGSNVTIMEGARIGKNCNIFPGAVISATPQDLKYQGEETTVHIGNNTTIRECATINKGTSDRMKTTIGNNCLIMAYCHVAHDCFIGDNCIFSNNSTLAGHVTIGTNVVLAGMVAVHQFVSIGNHAFVTGGSLVRKDVPPYVKAAREPLSYVGINSVGLRRRGFDSDKIREIQNLYRILYQKNYNNTQAASIIEAEMVATPERDEILQFIRDSQRGIMKGYFSSN</sequence>
<dbReference type="PANTHER" id="PTHR43480">
    <property type="entry name" value="ACYL-[ACYL-CARRIER-PROTEIN]--UDP-N-ACETYLGLUCOSAMINE O-ACYLTRANSFERASE"/>
    <property type="match status" value="1"/>
</dbReference>
<evidence type="ECO:0000256" key="4">
    <source>
        <dbReference type="ARBA" id="ARBA00023098"/>
    </source>
</evidence>
<evidence type="ECO:0000256" key="2">
    <source>
        <dbReference type="ARBA" id="ARBA00022556"/>
    </source>
</evidence>
<keyword evidence="3 7" id="KW-0808">Transferase</keyword>
<dbReference type="EMBL" id="FQWL01000001">
    <property type="protein sequence ID" value="SHG32614.1"/>
    <property type="molecule type" value="Genomic_DNA"/>
</dbReference>
<dbReference type="GO" id="GO:0016020">
    <property type="term" value="C:membrane"/>
    <property type="evidence" value="ECO:0007669"/>
    <property type="project" value="GOC"/>
</dbReference>
<dbReference type="GO" id="GO:0009245">
    <property type="term" value="P:lipid A biosynthetic process"/>
    <property type="evidence" value="ECO:0007669"/>
    <property type="project" value="UniProtKB-KW"/>
</dbReference>
<dbReference type="NCBIfam" id="NF003657">
    <property type="entry name" value="PRK05289.1"/>
    <property type="match status" value="1"/>
</dbReference>
<dbReference type="SUPFAM" id="SSF51161">
    <property type="entry name" value="Trimeric LpxA-like enzymes"/>
    <property type="match status" value="1"/>
</dbReference>
<reference evidence="8" key="1">
    <citation type="submission" date="2016-11" db="EMBL/GenBank/DDBJ databases">
        <authorList>
            <person name="Varghese N."/>
            <person name="Submissions S."/>
        </authorList>
    </citation>
    <scope>NUCLEOTIDE SEQUENCE [LARGE SCALE GENOMIC DNA]</scope>
    <source>
        <strain evidence="8">DSM 22638</strain>
    </source>
</reference>
<dbReference type="Gene3D" id="1.20.1180.10">
    <property type="entry name" value="Udp N-acetylglucosamine O-acyltransferase, C-terminal domain"/>
    <property type="match status" value="1"/>
</dbReference>
<gene>
    <name evidence="7" type="ORF">SAMN04488116_0968</name>
</gene>
<proteinExistence type="predicted"/>
<keyword evidence="4" id="KW-0443">Lipid metabolism</keyword>
<protein>
    <submittedName>
        <fullName evidence="7">Acyl-[acyl-carrier-protein]--UDP-N-acetylglucosamine O-acyltransferase</fullName>
    </submittedName>
</protein>
<dbReference type="PIRSF" id="PIRSF000456">
    <property type="entry name" value="UDP-GlcNAc_acltr"/>
    <property type="match status" value="1"/>
</dbReference>
<dbReference type="STRING" id="570519.SAMN04488116_0968"/>
<dbReference type="Pfam" id="PF13720">
    <property type="entry name" value="Acetyltransf_11"/>
    <property type="match status" value="1"/>
</dbReference>
<dbReference type="AlphaFoldDB" id="A0A1M5IWD0"/>